<feature type="transmembrane region" description="Helical" evidence="6">
    <location>
        <begin position="261"/>
        <end position="279"/>
    </location>
</feature>
<comment type="similarity">
    <text evidence="2">Belongs to the EamA transporter family.</text>
</comment>
<evidence type="ECO:0000259" key="7">
    <source>
        <dbReference type="Pfam" id="PF00892"/>
    </source>
</evidence>
<protein>
    <submittedName>
        <fullName evidence="8">Drug/metabolite transporter (DMT)-like permease</fullName>
    </submittedName>
</protein>
<dbReference type="Pfam" id="PF00892">
    <property type="entry name" value="EamA"/>
    <property type="match status" value="2"/>
</dbReference>
<feature type="domain" description="EamA" evidence="7">
    <location>
        <begin position="148"/>
        <end position="277"/>
    </location>
</feature>
<sequence length="289" mass="30343">MTRNGWILFGLMSVIWGLPYLMIKVAVEGVSVPVLVFARTAVGAVLLLPFALRRLDWDVVRRHWMPIAAFAAFEVIGPWALLSDAERGLSSSMTGLLIASVPIIGAVLVSVLGERLGPKQWIGLAVGFGGVAVLAAPNLSGGDAWSVVEVLLTALGYAIAPMIAARKLQEVPGLVLATLCLGLAAVVYAPFAILHWPQRMPSADVLFALGGLAVLCTAVAFLLFFALIREAGPSRALVITYVNPVVAVVAGVVVLSEPLTTTTVVSFVLILCGSILATSRTPERVAVAQ</sequence>
<evidence type="ECO:0000256" key="1">
    <source>
        <dbReference type="ARBA" id="ARBA00004141"/>
    </source>
</evidence>
<feature type="transmembrane region" description="Helical" evidence="6">
    <location>
        <begin position="88"/>
        <end position="109"/>
    </location>
</feature>
<feature type="transmembrane region" description="Helical" evidence="6">
    <location>
        <begin position="145"/>
        <end position="164"/>
    </location>
</feature>
<reference evidence="8 9" key="1">
    <citation type="submission" date="2021-03" db="EMBL/GenBank/DDBJ databases">
        <title>Sequencing the genomes of 1000 actinobacteria strains.</title>
        <authorList>
            <person name="Klenk H.-P."/>
        </authorList>
    </citation>
    <scope>NUCLEOTIDE SEQUENCE [LARGE SCALE GENOMIC DNA]</scope>
    <source>
        <strain evidence="8 9">DSM 46670</strain>
    </source>
</reference>
<dbReference type="PANTHER" id="PTHR32322:SF2">
    <property type="entry name" value="EAMA DOMAIN-CONTAINING PROTEIN"/>
    <property type="match status" value="1"/>
</dbReference>
<evidence type="ECO:0000256" key="3">
    <source>
        <dbReference type="ARBA" id="ARBA00022692"/>
    </source>
</evidence>
<feature type="domain" description="EamA" evidence="7">
    <location>
        <begin position="6"/>
        <end position="134"/>
    </location>
</feature>
<evidence type="ECO:0000256" key="6">
    <source>
        <dbReference type="SAM" id="Phobius"/>
    </source>
</evidence>
<keyword evidence="4 6" id="KW-1133">Transmembrane helix</keyword>
<organism evidence="8 9">
    <name type="scientific">Kibdelosporangium banguiense</name>
    <dbReference type="NCBI Taxonomy" id="1365924"/>
    <lineage>
        <taxon>Bacteria</taxon>
        <taxon>Bacillati</taxon>
        <taxon>Actinomycetota</taxon>
        <taxon>Actinomycetes</taxon>
        <taxon>Pseudonocardiales</taxon>
        <taxon>Pseudonocardiaceae</taxon>
        <taxon>Kibdelosporangium</taxon>
    </lineage>
</organism>
<feature type="transmembrane region" description="Helical" evidence="6">
    <location>
        <begin position="205"/>
        <end position="228"/>
    </location>
</feature>
<comment type="subcellular location">
    <subcellularLocation>
        <location evidence="1">Membrane</location>
        <topology evidence="1">Multi-pass membrane protein</topology>
    </subcellularLocation>
</comment>
<keyword evidence="3 6" id="KW-0812">Transmembrane</keyword>
<dbReference type="EMBL" id="JAGINW010000001">
    <property type="protein sequence ID" value="MBP2330295.1"/>
    <property type="molecule type" value="Genomic_DNA"/>
</dbReference>
<feature type="transmembrane region" description="Helical" evidence="6">
    <location>
        <begin position="171"/>
        <end position="193"/>
    </location>
</feature>
<evidence type="ECO:0000256" key="4">
    <source>
        <dbReference type="ARBA" id="ARBA00022989"/>
    </source>
</evidence>
<evidence type="ECO:0000256" key="5">
    <source>
        <dbReference type="ARBA" id="ARBA00023136"/>
    </source>
</evidence>
<feature type="transmembrane region" description="Helical" evidence="6">
    <location>
        <begin position="235"/>
        <end position="255"/>
    </location>
</feature>
<dbReference type="InterPro" id="IPR050638">
    <property type="entry name" value="AA-Vitamin_Transporters"/>
</dbReference>
<proteinExistence type="inferred from homology"/>
<dbReference type="InterPro" id="IPR000620">
    <property type="entry name" value="EamA_dom"/>
</dbReference>
<dbReference type="PANTHER" id="PTHR32322">
    <property type="entry name" value="INNER MEMBRANE TRANSPORTER"/>
    <property type="match status" value="1"/>
</dbReference>
<evidence type="ECO:0000313" key="9">
    <source>
        <dbReference type="Proteomes" id="UP001519332"/>
    </source>
</evidence>
<evidence type="ECO:0000313" key="8">
    <source>
        <dbReference type="EMBL" id="MBP2330295.1"/>
    </source>
</evidence>
<accession>A0ABS4U0Y6</accession>
<keyword evidence="9" id="KW-1185">Reference proteome</keyword>
<dbReference type="SUPFAM" id="SSF103481">
    <property type="entry name" value="Multidrug resistance efflux transporter EmrE"/>
    <property type="match status" value="2"/>
</dbReference>
<feature type="transmembrane region" description="Helical" evidence="6">
    <location>
        <begin position="32"/>
        <end position="52"/>
    </location>
</feature>
<name>A0ABS4U0Y6_9PSEU</name>
<feature type="transmembrane region" description="Helical" evidence="6">
    <location>
        <begin position="7"/>
        <end position="26"/>
    </location>
</feature>
<feature type="transmembrane region" description="Helical" evidence="6">
    <location>
        <begin position="121"/>
        <end position="139"/>
    </location>
</feature>
<dbReference type="Gene3D" id="1.10.3730.20">
    <property type="match status" value="1"/>
</dbReference>
<gene>
    <name evidence="8" type="ORF">JOF56_010680</name>
</gene>
<comment type="caution">
    <text evidence="8">The sequence shown here is derived from an EMBL/GenBank/DDBJ whole genome shotgun (WGS) entry which is preliminary data.</text>
</comment>
<keyword evidence="5 6" id="KW-0472">Membrane</keyword>
<feature type="transmembrane region" description="Helical" evidence="6">
    <location>
        <begin position="64"/>
        <end position="82"/>
    </location>
</feature>
<evidence type="ECO:0000256" key="2">
    <source>
        <dbReference type="ARBA" id="ARBA00007362"/>
    </source>
</evidence>
<dbReference type="RefSeq" id="WP_209646925.1">
    <property type="nucleotide sequence ID" value="NZ_JAGINW010000001.1"/>
</dbReference>
<dbReference type="Proteomes" id="UP001519332">
    <property type="component" value="Unassembled WGS sequence"/>
</dbReference>
<dbReference type="InterPro" id="IPR037185">
    <property type="entry name" value="EmrE-like"/>
</dbReference>